<sequence length="445" mass="50090">MNRIKLALWLLLLVVTAAWLAADTLLPQPLTYFAFRTVFVQYSGVIAMAMMSAAMILATRPLWLEGHLDGLDKMYRLHKWLGIGALIVSTLPWWFAQGTKWMVGWGWLSRPERRQGGSEQVLPVIEQWFRSQRGLAESMGEWAFYAAAAMIVLALVKAVPYRWFRKTHNWLAIAYLVLAWHSLILIKYEYWIQPIAWLMAVLVVAGSASAVLVLLGRVGRRRRHPGQIEELTHYPGINVVEARIAMDARWPGHAPGQFAFVTSKPGEGAHPYTIASAWSADNPEITFVVKALGDWTRQLKDWLKVGMQVQVEGPYGRFDFSDPTPQQIWVGAGIGVTPFIARMKHLAQQGGEHNVDFFHITTEVDQAAIDKLSADAAAAGIRLHIRVSPRDGRLTPELIRSTVPGWQQASIWFCGPTPFGQAIRADFVQQGLPAQRVHQELFEMR</sequence>
<dbReference type="InterPro" id="IPR013130">
    <property type="entry name" value="Fe3_Rdtase_TM_dom"/>
</dbReference>
<evidence type="ECO:0000256" key="5">
    <source>
        <dbReference type="ARBA" id="ARBA00022714"/>
    </source>
</evidence>
<dbReference type="Gene3D" id="3.40.50.80">
    <property type="entry name" value="Nucleotide-binding domain of ferredoxin-NADP reductase (FNR) module"/>
    <property type="match status" value="1"/>
</dbReference>
<dbReference type="OrthoDB" id="9796486at2"/>
<dbReference type="CDD" id="cd06198">
    <property type="entry name" value="FNR_like_3"/>
    <property type="match status" value="1"/>
</dbReference>
<feature type="transmembrane region" description="Helical" evidence="13">
    <location>
        <begin position="171"/>
        <end position="188"/>
    </location>
</feature>
<dbReference type="EMBL" id="MUBC01000013">
    <property type="protein sequence ID" value="ONM44459.1"/>
    <property type="molecule type" value="Genomic_DNA"/>
</dbReference>
<dbReference type="SUPFAM" id="SSF63380">
    <property type="entry name" value="Riboflavin synthase domain-like"/>
    <property type="match status" value="1"/>
</dbReference>
<dbReference type="InterPro" id="IPR013112">
    <property type="entry name" value="FAD-bd_8"/>
</dbReference>
<keyword evidence="6" id="KW-0479">Metal-binding</keyword>
<dbReference type="AlphaFoldDB" id="A0A1S8DHX5"/>
<dbReference type="Proteomes" id="UP000242847">
    <property type="component" value="Unassembled WGS sequence"/>
</dbReference>
<dbReference type="GO" id="GO:0050660">
    <property type="term" value="F:flavin adenine dinucleotide binding"/>
    <property type="evidence" value="ECO:0007669"/>
    <property type="project" value="TreeGrafter"/>
</dbReference>
<dbReference type="SUPFAM" id="SSF52343">
    <property type="entry name" value="Ferredoxin reductase-like, C-terminal NADP-linked domain"/>
    <property type="match status" value="1"/>
</dbReference>
<organism evidence="15 16">
    <name type="scientific">Halopseudomonas pachastrellae</name>
    <dbReference type="NCBI Taxonomy" id="254161"/>
    <lineage>
        <taxon>Bacteria</taxon>
        <taxon>Pseudomonadati</taxon>
        <taxon>Pseudomonadota</taxon>
        <taxon>Gammaproteobacteria</taxon>
        <taxon>Pseudomonadales</taxon>
        <taxon>Pseudomonadaceae</taxon>
        <taxon>Halopseudomonas</taxon>
    </lineage>
</organism>
<evidence type="ECO:0000256" key="11">
    <source>
        <dbReference type="ARBA" id="ARBA00023014"/>
    </source>
</evidence>
<dbReference type="GO" id="GO:0016020">
    <property type="term" value="C:membrane"/>
    <property type="evidence" value="ECO:0007669"/>
    <property type="project" value="UniProtKB-SubCell"/>
</dbReference>
<evidence type="ECO:0000256" key="13">
    <source>
        <dbReference type="SAM" id="Phobius"/>
    </source>
</evidence>
<comment type="cofactor">
    <cofactor evidence="1">
        <name>FAD</name>
        <dbReference type="ChEBI" id="CHEBI:57692"/>
    </cofactor>
</comment>
<dbReference type="InterPro" id="IPR050415">
    <property type="entry name" value="MRET"/>
</dbReference>
<evidence type="ECO:0000259" key="14">
    <source>
        <dbReference type="PROSITE" id="PS51384"/>
    </source>
</evidence>
<keyword evidence="11" id="KW-0411">Iron-sulfur</keyword>
<keyword evidence="3" id="KW-0285">Flavoprotein</keyword>
<evidence type="ECO:0000256" key="1">
    <source>
        <dbReference type="ARBA" id="ARBA00001974"/>
    </source>
</evidence>
<dbReference type="RefSeq" id="WP_083726342.1">
    <property type="nucleotide sequence ID" value="NZ_FOUD01000021.1"/>
</dbReference>
<accession>A0A1S8DHX5</accession>
<protein>
    <submittedName>
        <fullName evidence="15">Ferric reductase</fullName>
    </submittedName>
</protein>
<keyword evidence="9" id="KW-0560">Oxidoreductase</keyword>
<comment type="caution">
    <text evidence="15">The sequence shown here is derived from an EMBL/GenBank/DDBJ whole genome shotgun (WGS) entry which is preliminary data.</text>
</comment>
<dbReference type="InterPro" id="IPR017938">
    <property type="entry name" value="Riboflavin_synthase-like_b-brl"/>
</dbReference>
<dbReference type="InterPro" id="IPR017927">
    <property type="entry name" value="FAD-bd_FR_type"/>
</dbReference>
<evidence type="ECO:0000256" key="10">
    <source>
        <dbReference type="ARBA" id="ARBA00023004"/>
    </source>
</evidence>
<evidence type="ECO:0000256" key="2">
    <source>
        <dbReference type="ARBA" id="ARBA00004141"/>
    </source>
</evidence>
<reference evidence="15 16" key="1">
    <citation type="submission" date="2017-01" db="EMBL/GenBank/DDBJ databases">
        <title>Draft genome sequence of Pseudomonas pachastrellae type strain CCUG 46540T from a deep sea.</title>
        <authorList>
            <person name="Gomila M."/>
            <person name="Mulet M."/>
            <person name="Lalucat J."/>
            <person name="Garcia-Valdes E."/>
        </authorList>
    </citation>
    <scope>NUCLEOTIDE SEQUENCE [LARGE SCALE GENOMIC DNA]</scope>
    <source>
        <strain evidence="15 16">CCUG 46540</strain>
    </source>
</reference>
<dbReference type="GO" id="GO:0051537">
    <property type="term" value="F:2 iron, 2 sulfur cluster binding"/>
    <property type="evidence" value="ECO:0007669"/>
    <property type="project" value="UniProtKB-KW"/>
</dbReference>
<evidence type="ECO:0000256" key="7">
    <source>
        <dbReference type="ARBA" id="ARBA00022827"/>
    </source>
</evidence>
<dbReference type="InterPro" id="IPR039261">
    <property type="entry name" value="FNR_nucleotide-bd"/>
</dbReference>
<evidence type="ECO:0000256" key="12">
    <source>
        <dbReference type="ARBA" id="ARBA00023136"/>
    </source>
</evidence>
<feature type="transmembrane region" description="Helical" evidence="13">
    <location>
        <begin position="80"/>
        <end position="96"/>
    </location>
</feature>
<name>A0A1S8DHX5_9GAMM</name>
<evidence type="ECO:0000256" key="3">
    <source>
        <dbReference type="ARBA" id="ARBA00022630"/>
    </source>
</evidence>
<comment type="subcellular location">
    <subcellularLocation>
        <location evidence="2">Membrane</location>
        <topology evidence="2">Multi-pass membrane protein</topology>
    </subcellularLocation>
</comment>
<gene>
    <name evidence="15" type="ORF">BXT89_07690</name>
</gene>
<proteinExistence type="predicted"/>
<dbReference type="PROSITE" id="PS51384">
    <property type="entry name" value="FAD_FR"/>
    <property type="match status" value="1"/>
</dbReference>
<dbReference type="PANTHER" id="PTHR47354:SF8">
    <property type="entry name" value="1,2-PHENYLACETYL-COA EPOXIDASE, SUBUNIT E"/>
    <property type="match status" value="1"/>
</dbReference>
<keyword evidence="5" id="KW-0001">2Fe-2S</keyword>
<dbReference type="GO" id="GO:0046872">
    <property type="term" value="F:metal ion binding"/>
    <property type="evidence" value="ECO:0007669"/>
    <property type="project" value="UniProtKB-KW"/>
</dbReference>
<keyword evidence="8 13" id="KW-1133">Transmembrane helix</keyword>
<dbReference type="STRING" id="254161.SAMN05216256_12126"/>
<evidence type="ECO:0000256" key="8">
    <source>
        <dbReference type="ARBA" id="ARBA00022989"/>
    </source>
</evidence>
<dbReference type="PANTHER" id="PTHR47354">
    <property type="entry name" value="NADH OXIDOREDUCTASE HCR"/>
    <property type="match status" value="1"/>
</dbReference>
<keyword evidence="16" id="KW-1185">Reference proteome</keyword>
<feature type="transmembrane region" description="Helical" evidence="13">
    <location>
        <begin position="194"/>
        <end position="215"/>
    </location>
</feature>
<dbReference type="Pfam" id="PF01794">
    <property type="entry name" value="Ferric_reduct"/>
    <property type="match status" value="1"/>
</dbReference>
<evidence type="ECO:0000313" key="16">
    <source>
        <dbReference type="Proteomes" id="UP000242847"/>
    </source>
</evidence>
<dbReference type="Pfam" id="PF08022">
    <property type="entry name" value="FAD_binding_8"/>
    <property type="match status" value="1"/>
</dbReference>
<feature type="transmembrane region" description="Helical" evidence="13">
    <location>
        <begin position="38"/>
        <end position="59"/>
    </location>
</feature>
<dbReference type="GO" id="GO:0016491">
    <property type="term" value="F:oxidoreductase activity"/>
    <property type="evidence" value="ECO:0007669"/>
    <property type="project" value="UniProtKB-KW"/>
</dbReference>
<feature type="transmembrane region" description="Helical" evidence="13">
    <location>
        <begin position="142"/>
        <end position="159"/>
    </location>
</feature>
<keyword evidence="12 13" id="KW-0472">Membrane</keyword>
<evidence type="ECO:0000256" key="4">
    <source>
        <dbReference type="ARBA" id="ARBA00022692"/>
    </source>
</evidence>
<keyword evidence="4 13" id="KW-0812">Transmembrane</keyword>
<dbReference type="Gene3D" id="2.40.30.10">
    <property type="entry name" value="Translation factors"/>
    <property type="match status" value="1"/>
</dbReference>
<keyword evidence="10" id="KW-0408">Iron</keyword>
<feature type="domain" description="FAD-binding FR-type" evidence="14">
    <location>
        <begin position="221"/>
        <end position="321"/>
    </location>
</feature>
<evidence type="ECO:0000256" key="6">
    <source>
        <dbReference type="ARBA" id="ARBA00022723"/>
    </source>
</evidence>
<dbReference type="PRINTS" id="PR00409">
    <property type="entry name" value="PHDIOXRDTASE"/>
</dbReference>
<evidence type="ECO:0000313" key="15">
    <source>
        <dbReference type="EMBL" id="ONM44459.1"/>
    </source>
</evidence>
<keyword evidence="7" id="KW-0274">FAD</keyword>
<evidence type="ECO:0000256" key="9">
    <source>
        <dbReference type="ARBA" id="ARBA00023002"/>
    </source>
</evidence>